<proteinExistence type="predicted"/>
<name>A0A5N5J9C5_9ROSI</name>
<evidence type="ECO:0000256" key="1">
    <source>
        <dbReference type="SAM" id="Phobius"/>
    </source>
</evidence>
<organism evidence="2 3">
    <name type="scientific">Salix brachista</name>
    <dbReference type="NCBI Taxonomy" id="2182728"/>
    <lineage>
        <taxon>Eukaryota</taxon>
        <taxon>Viridiplantae</taxon>
        <taxon>Streptophyta</taxon>
        <taxon>Embryophyta</taxon>
        <taxon>Tracheophyta</taxon>
        <taxon>Spermatophyta</taxon>
        <taxon>Magnoliopsida</taxon>
        <taxon>eudicotyledons</taxon>
        <taxon>Gunneridae</taxon>
        <taxon>Pentapetalae</taxon>
        <taxon>rosids</taxon>
        <taxon>fabids</taxon>
        <taxon>Malpighiales</taxon>
        <taxon>Salicaceae</taxon>
        <taxon>Saliceae</taxon>
        <taxon>Salix</taxon>
    </lineage>
</organism>
<keyword evidence="1" id="KW-0472">Membrane</keyword>
<dbReference type="EMBL" id="VDCV01000017">
    <property type="protein sequence ID" value="KAB5515738.1"/>
    <property type="molecule type" value="Genomic_DNA"/>
</dbReference>
<reference evidence="3" key="1">
    <citation type="journal article" date="2019" name="Gigascience">
        <title>De novo genome assembly of the endangered Acer yangbiense, a plant species with extremely small populations endemic to Yunnan Province, China.</title>
        <authorList>
            <person name="Yang J."/>
            <person name="Wariss H.M."/>
            <person name="Tao L."/>
            <person name="Zhang R."/>
            <person name="Yun Q."/>
            <person name="Hollingsworth P."/>
            <person name="Dao Z."/>
            <person name="Luo G."/>
            <person name="Guo H."/>
            <person name="Ma Y."/>
            <person name="Sun W."/>
        </authorList>
    </citation>
    <scope>NUCLEOTIDE SEQUENCE [LARGE SCALE GENOMIC DNA]</scope>
    <source>
        <strain evidence="3">cv. br00</strain>
    </source>
</reference>
<gene>
    <name evidence="2" type="ORF">DKX38_026386</name>
</gene>
<evidence type="ECO:0000313" key="2">
    <source>
        <dbReference type="EMBL" id="KAB5515738.1"/>
    </source>
</evidence>
<feature type="transmembrane region" description="Helical" evidence="1">
    <location>
        <begin position="38"/>
        <end position="57"/>
    </location>
</feature>
<keyword evidence="1" id="KW-1133">Transmembrane helix</keyword>
<dbReference type="Proteomes" id="UP000326939">
    <property type="component" value="Chromosome 17"/>
</dbReference>
<comment type="caution">
    <text evidence="2">The sequence shown here is derived from an EMBL/GenBank/DDBJ whole genome shotgun (WGS) entry which is preliminary data.</text>
</comment>
<accession>A0A5N5J9C5</accession>
<sequence>MIGTLQAHATGSHACCEEGYSALLSISFPFSLAFKFELVFNLLFLLLNLDQLIILAFNKLLKDIGNQVEFELPDSFNKSKSTAYTLIKRSIRSNM</sequence>
<dbReference type="AlphaFoldDB" id="A0A5N5J9C5"/>
<protein>
    <submittedName>
        <fullName evidence="2">Uncharacterized protein</fullName>
    </submittedName>
</protein>
<evidence type="ECO:0000313" key="3">
    <source>
        <dbReference type="Proteomes" id="UP000326939"/>
    </source>
</evidence>
<keyword evidence="3" id="KW-1185">Reference proteome</keyword>
<keyword evidence="1" id="KW-0812">Transmembrane</keyword>